<proteinExistence type="predicted"/>
<feature type="transmembrane region" description="Helical" evidence="1">
    <location>
        <begin position="7"/>
        <end position="32"/>
    </location>
</feature>
<feature type="transmembrane region" description="Helical" evidence="1">
    <location>
        <begin position="102"/>
        <end position="120"/>
    </location>
</feature>
<keyword evidence="1" id="KW-0472">Membrane</keyword>
<sequence>MDQNITGGILAIVLAILVLISGLLISLTGITIDYFLTINLLPVMNTFLSPYFIGFLITASLTLCIVMIITTKLDQQKALVFSLVGYLIGIGIVLAFFIQLEFIVTLLFGGVGIALSIKGYEKQKIGFSRDFKAGASISSKVVIFVGIGLFLTTLLITLPNANEYEQNFSKDIIDSFISNDTLNINSQLISAIGNLQKETIVSIQATEEYKKLQTNNDPDFFDFEMKLEELKILYASDEYSKAIASETEKITSSQIGNQNLPLELPFVKDLAKFAWLIYAILALVSVLFIGEIIIKNLSALIFAIIGKISPPSEDLTK</sequence>
<evidence type="ECO:0000313" key="3">
    <source>
        <dbReference type="Proteomes" id="UP000722459"/>
    </source>
</evidence>
<feature type="transmembrane region" description="Helical" evidence="1">
    <location>
        <begin position="78"/>
        <end position="96"/>
    </location>
</feature>
<feature type="transmembrane region" description="Helical" evidence="1">
    <location>
        <begin position="52"/>
        <end position="71"/>
    </location>
</feature>
<dbReference type="EMBL" id="JABJNZ010000034">
    <property type="protein sequence ID" value="MBT4870404.1"/>
    <property type="molecule type" value="Genomic_DNA"/>
</dbReference>
<dbReference type="AlphaFoldDB" id="A0A8T5GE57"/>
<name>A0A8T5GE57_9ARCH</name>
<accession>A0A8T5GE57</accession>
<evidence type="ECO:0000256" key="1">
    <source>
        <dbReference type="SAM" id="Phobius"/>
    </source>
</evidence>
<comment type="caution">
    <text evidence="2">The sequence shown here is derived from an EMBL/GenBank/DDBJ whole genome shotgun (WGS) entry which is preliminary data.</text>
</comment>
<feature type="transmembrane region" description="Helical" evidence="1">
    <location>
        <begin position="273"/>
        <end position="294"/>
    </location>
</feature>
<protein>
    <submittedName>
        <fullName evidence="2">Uncharacterized protein</fullName>
    </submittedName>
</protein>
<reference evidence="2" key="1">
    <citation type="journal article" date="2021" name="ISME J.">
        <title>Mercury methylation by metabolically versatile and cosmopolitan marine bacteria.</title>
        <authorList>
            <person name="Lin H."/>
            <person name="Ascher D.B."/>
            <person name="Myung Y."/>
            <person name="Lamborg C.H."/>
            <person name="Hallam S.J."/>
            <person name="Gionfriddo C.M."/>
            <person name="Holt K.E."/>
            <person name="Moreau J.W."/>
        </authorList>
    </citation>
    <scope>NUCLEOTIDE SEQUENCE</scope>
    <source>
        <strain evidence="2">SI075_bin30</strain>
    </source>
</reference>
<feature type="transmembrane region" description="Helical" evidence="1">
    <location>
        <begin position="141"/>
        <end position="161"/>
    </location>
</feature>
<keyword evidence="1" id="KW-1133">Transmembrane helix</keyword>
<evidence type="ECO:0000313" key="2">
    <source>
        <dbReference type="EMBL" id="MBT4870404.1"/>
    </source>
</evidence>
<organism evidence="2 3">
    <name type="scientific">Candidatus Iainarchaeum sp</name>
    <dbReference type="NCBI Taxonomy" id="3101447"/>
    <lineage>
        <taxon>Archaea</taxon>
        <taxon>Candidatus Iainarchaeota</taxon>
        <taxon>Candidatus Iainarchaeia</taxon>
        <taxon>Candidatus Iainarchaeales</taxon>
        <taxon>Candidatus Iainarchaeaceae</taxon>
        <taxon>Candidatus Iainarchaeum</taxon>
    </lineage>
</organism>
<gene>
    <name evidence="2" type="ORF">HON47_02430</name>
</gene>
<dbReference type="Proteomes" id="UP000722459">
    <property type="component" value="Unassembled WGS sequence"/>
</dbReference>
<keyword evidence="1" id="KW-0812">Transmembrane</keyword>